<gene>
    <name evidence="5" type="primary">lpfA</name>
    <name evidence="5" type="ORF">B9Q30_22270</name>
</gene>
<evidence type="ECO:0000256" key="4">
    <source>
        <dbReference type="ARBA" id="ARBA00023263"/>
    </source>
</evidence>
<dbReference type="GO" id="GO:0009289">
    <property type="term" value="C:pilus"/>
    <property type="evidence" value="ECO:0007669"/>
    <property type="project" value="UniProtKB-SubCell"/>
</dbReference>
<comment type="subcellular location">
    <subcellularLocation>
        <location evidence="1">Fimbrium</location>
    </subcellularLocation>
</comment>
<organism evidence="5 6">
    <name type="scientific">Enterobacter hormaechei</name>
    <dbReference type="NCBI Taxonomy" id="158836"/>
    <lineage>
        <taxon>Bacteria</taxon>
        <taxon>Pseudomonadati</taxon>
        <taxon>Pseudomonadota</taxon>
        <taxon>Gammaproteobacteria</taxon>
        <taxon>Enterobacterales</taxon>
        <taxon>Enterobacteriaceae</taxon>
        <taxon>Enterobacter</taxon>
        <taxon>Enterobacter cloacae complex</taxon>
    </lineage>
</organism>
<evidence type="ECO:0000256" key="3">
    <source>
        <dbReference type="ARBA" id="ARBA00022729"/>
    </source>
</evidence>
<dbReference type="EMBL" id="NEEW01000013">
    <property type="protein sequence ID" value="PJD80113.1"/>
    <property type="molecule type" value="Genomic_DNA"/>
</dbReference>
<dbReference type="InterPro" id="IPR000259">
    <property type="entry name" value="Adhesion_dom_fimbrial"/>
</dbReference>
<dbReference type="Gene3D" id="2.60.40.1090">
    <property type="entry name" value="Fimbrial-type adhesion domain"/>
    <property type="match status" value="1"/>
</dbReference>
<proteinExistence type="inferred from homology"/>
<name>A0A2G5A5X4_9ENTR</name>
<dbReference type="SUPFAM" id="SSF49401">
    <property type="entry name" value="Bacterial adhesins"/>
    <property type="match status" value="1"/>
</dbReference>
<dbReference type="RefSeq" id="WP_032668932.1">
    <property type="nucleotide sequence ID" value="NZ_CAIZTO010000005.1"/>
</dbReference>
<accession>A0A2G5A5X4</accession>
<keyword evidence="3" id="KW-0732">Signal</keyword>
<dbReference type="AlphaFoldDB" id="A0A2G5A5X4"/>
<comment type="similarity">
    <text evidence="2">Belongs to the fimbrial protein family.</text>
</comment>
<dbReference type="Pfam" id="PF00419">
    <property type="entry name" value="Fimbrial"/>
    <property type="match status" value="1"/>
</dbReference>
<evidence type="ECO:0000313" key="5">
    <source>
        <dbReference type="EMBL" id="PJD80113.1"/>
    </source>
</evidence>
<keyword evidence="4" id="KW-0281">Fimbrium</keyword>
<evidence type="ECO:0000256" key="2">
    <source>
        <dbReference type="ARBA" id="ARBA00006671"/>
    </source>
</evidence>
<sequence length="174" mass="18136">MNGKLFKSALVCSSLILGWQAHAGNGNGTVHFTGEIIDSTCEVTAPTQTQTVDLGKVNKSAFSGAGSTASVQAFQIDLENCPDTYKKATARFDGTEDGDGYLKLNAGGATGVAVAIYNRADNSLLKLYNQSVSADIDADGKATLPFMARYMATSATVTPGVANADSEFTITYSN</sequence>
<dbReference type="GO" id="GO:0043709">
    <property type="term" value="P:cell adhesion involved in single-species biofilm formation"/>
    <property type="evidence" value="ECO:0007669"/>
    <property type="project" value="TreeGrafter"/>
</dbReference>
<dbReference type="OrthoDB" id="6466381at2"/>
<protein>
    <submittedName>
        <fullName evidence="5">Fimbrial protein</fullName>
    </submittedName>
</protein>
<dbReference type="PANTHER" id="PTHR33420:SF3">
    <property type="entry name" value="FIMBRIAL SUBUNIT ELFA"/>
    <property type="match status" value="1"/>
</dbReference>
<comment type="caution">
    <text evidence="5">The sequence shown here is derived from an EMBL/GenBank/DDBJ whole genome shotgun (WGS) entry which is preliminary data.</text>
</comment>
<dbReference type="Proteomes" id="UP000229974">
    <property type="component" value="Unassembled WGS sequence"/>
</dbReference>
<dbReference type="InterPro" id="IPR008966">
    <property type="entry name" value="Adhesion_dom_sf"/>
</dbReference>
<evidence type="ECO:0000256" key="1">
    <source>
        <dbReference type="ARBA" id="ARBA00004561"/>
    </source>
</evidence>
<dbReference type="InterPro" id="IPR036937">
    <property type="entry name" value="Adhesion_dom_fimbrial_sf"/>
</dbReference>
<accession>A0A331W7C2</accession>
<dbReference type="InterPro" id="IPR050263">
    <property type="entry name" value="Bact_Fimbrial_Adh_Pro"/>
</dbReference>
<evidence type="ECO:0000313" key="6">
    <source>
        <dbReference type="Proteomes" id="UP000229974"/>
    </source>
</evidence>
<reference evidence="5 6" key="1">
    <citation type="journal article" date="2017" name="J. Antimicrob. Chemother.">
        <title>Characterization of the population structure, drug resistance mechanisms and plasmids of the community-associated Enterobacter cloacae complex in China.</title>
        <authorList>
            <person name="Zhou K."/>
            <person name="Yu W."/>
            <person name="Cao X."/>
            <person name="Shen P."/>
            <person name="Lu H."/>
            <person name="Luo Q."/>
            <person name="Rossen J.W.A."/>
            <person name="Xiao Y."/>
        </authorList>
    </citation>
    <scope>NUCLEOTIDE SEQUENCE [LARGE SCALE GENOMIC DNA]</scope>
    <source>
        <strain evidence="5 6">ECC904</strain>
    </source>
</reference>
<dbReference type="PANTHER" id="PTHR33420">
    <property type="entry name" value="FIMBRIAL SUBUNIT ELFA-RELATED"/>
    <property type="match status" value="1"/>
</dbReference>
<dbReference type="STRING" id="301102.BFV66_22620"/>